<dbReference type="InterPro" id="IPR024573">
    <property type="entry name" value="DUF3333"/>
</dbReference>
<evidence type="ECO:0000313" key="12">
    <source>
        <dbReference type="Proteomes" id="UP000056905"/>
    </source>
</evidence>
<evidence type="ECO:0000256" key="5">
    <source>
        <dbReference type="ARBA" id="ARBA00022475"/>
    </source>
</evidence>
<feature type="transmembrane region" description="Helical" evidence="9">
    <location>
        <begin position="210"/>
        <end position="239"/>
    </location>
</feature>
<dbReference type="Proteomes" id="UP000056905">
    <property type="component" value="Chromosome"/>
</dbReference>
<evidence type="ECO:0000256" key="3">
    <source>
        <dbReference type="ARBA" id="ARBA00016864"/>
    </source>
</evidence>
<dbReference type="RefSeq" id="WP_062149858.1">
    <property type="nucleotide sequence ID" value="NZ_CP013002.1"/>
</dbReference>
<dbReference type="SUPFAM" id="SSF161098">
    <property type="entry name" value="MetI-like"/>
    <property type="match status" value="1"/>
</dbReference>
<dbReference type="Pfam" id="PF00528">
    <property type="entry name" value="BPD_transp_1"/>
    <property type="match status" value="1"/>
</dbReference>
<feature type="transmembrane region" description="Helical" evidence="9">
    <location>
        <begin position="259"/>
        <end position="281"/>
    </location>
</feature>
<dbReference type="InterPro" id="IPR035906">
    <property type="entry name" value="MetI-like_sf"/>
</dbReference>
<dbReference type="PROSITE" id="PS50928">
    <property type="entry name" value="ABC_TM1"/>
    <property type="match status" value="1"/>
</dbReference>
<keyword evidence="4" id="KW-0813">Transport</keyword>
<dbReference type="STRING" id="69395.AQ619_15855"/>
<organism evidence="11 12">
    <name type="scientific">Caulobacter henricii</name>
    <dbReference type="NCBI Taxonomy" id="69395"/>
    <lineage>
        <taxon>Bacteria</taxon>
        <taxon>Pseudomonadati</taxon>
        <taxon>Pseudomonadota</taxon>
        <taxon>Alphaproteobacteria</taxon>
        <taxon>Caulobacterales</taxon>
        <taxon>Caulobacteraceae</taxon>
        <taxon>Caulobacter</taxon>
    </lineage>
</organism>
<evidence type="ECO:0000256" key="7">
    <source>
        <dbReference type="ARBA" id="ARBA00022989"/>
    </source>
</evidence>
<evidence type="ECO:0000313" key="11">
    <source>
        <dbReference type="EMBL" id="ALL14711.1"/>
    </source>
</evidence>
<feature type="transmembrane region" description="Helical" evidence="9">
    <location>
        <begin position="31"/>
        <end position="53"/>
    </location>
</feature>
<dbReference type="NCBIfam" id="TIGR00974">
    <property type="entry name" value="3a0107s02c"/>
    <property type="match status" value="1"/>
</dbReference>
<evidence type="ECO:0000256" key="2">
    <source>
        <dbReference type="ARBA" id="ARBA00007069"/>
    </source>
</evidence>
<reference evidence="11 12" key="1">
    <citation type="submission" date="2015-10" db="EMBL/GenBank/DDBJ databases">
        <title>Conservation of the essential genome among Caulobacter and Brevundimonas species.</title>
        <authorList>
            <person name="Scott D."/>
            <person name="Ely B."/>
        </authorList>
    </citation>
    <scope>NUCLEOTIDE SEQUENCE [LARGE SCALE GENOMIC DNA]</scope>
    <source>
        <strain evidence="11 12">CB4</strain>
    </source>
</reference>
<dbReference type="KEGG" id="chq:AQ619_15855"/>
<dbReference type="GO" id="GO:0005315">
    <property type="term" value="F:phosphate transmembrane transporter activity"/>
    <property type="evidence" value="ECO:0007669"/>
    <property type="project" value="InterPro"/>
</dbReference>
<dbReference type="EMBL" id="CP013002">
    <property type="protein sequence ID" value="ALL14711.1"/>
    <property type="molecule type" value="Genomic_DNA"/>
</dbReference>
<keyword evidence="6 9" id="KW-0812">Transmembrane</keyword>
<feature type="domain" description="ABC transmembrane type-1" evidence="10">
    <location>
        <begin position="214"/>
        <end position="420"/>
    </location>
</feature>
<proteinExistence type="inferred from homology"/>
<dbReference type="OrthoDB" id="9807065at2"/>
<sequence length="432" mass="46782">MTDVATPVGSTARPALTAMEARLKKRHKAEVWFKAQGLMAITVAMIFLVVLVGRIVHQGYTTFETHTLSIPVYLNPDRIDVSDLEGVNYDYIVAEATMKKLGVQDDDLGLVSGKVMDLISRDFGFQLLNQLKADKSLIGKTVTVTGPFKADADLYFKGQIKRSTAEEDRKLDNQQLDWLEQLRKDGSVKAGFNFAFFTNSDSTEPEQAGVLGAVVGSAMMLLITALIAVPAGVMAAVYLEEFAPKNRWTDIIEVNINNLAAVPSIVYGLLGLALFINWLQVPRSSPLVGGLVLALMALPTVIIATRSALKAVPPSIREAALGVGASKTQTVFHHVLPLAMPGVMTGAILSLAHALGETAPLLMIGMVSFVPGVPEGFTGAATVLPVQVFIWENASERAFHERTAGAIIVLLVFMIVMNAAAVILRRRFERRW</sequence>
<evidence type="ECO:0000256" key="9">
    <source>
        <dbReference type="RuleBase" id="RU363043"/>
    </source>
</evidence>
<dbReference type="AlphaFoldDB" id="A0A0P0P338"/>
<dbReference type="PANTHER" id="PTHR43470">
    <property type="entry name" value="PHOSPHATE TRANSPORT SYSTEM PERMEASE PROTEIN PSTA-RELATED"/>
    <property type="match status" value="1"/>
</dbReference>
<evidence type="ECO:0000256" key="4">
    <source>
        <dbReference type="ARBA" id="ARBA00022448"/>
    </source>
</evidence>
<comment type="similarity">
    <text evidence="2 9">Belongs to the binding-protein-dependent transport system permease family. CysTW subfamily.</text>
</comment>
<feature type="transmembrane region" description="Helical" evidence="9">
    <location>
        <begin position="287"/>
        <end position="309"/>
    </location>
</feature>
<dbReference type="CDD" id="cd06261">
    <property type="entry name" value="TM_PBP2"/>
    <property type="match status" value="1"/>
</dbReference>
<dbReference type="InterPro" id="IPR000515">
    <property type="entry name" value="MetI-like"/>
</dbReference>
<dbReference type="Gene3D" id="1.10.3720.10">
    <property type="entry name" value="MetI-like"/>
    <property type="match status" value="1"/>
</dbReference>
<evidence type="ECO:0000259" key="10">
    <source>
        <dbReference type="PROSITE" id="PS50928"/>
    </source>
</evidence>
<dbReference type="GO" id="GO:0005886">
    <property type="term" value="C:plasma membrane"/>
    <property type="evidence" value="ECO:0007669"/>
    <property type="project" value="UniProtKB-SubCell"/>
</dbReference>
<evidence type="ECO:0000256" key="6">
    <source>
        <dbReference type="ARBA" id="ARBA00022692"/>
    </source>
</evidence>
<keyword evidence="8 9" id="KW-0472">Membrane</keyword>
<keyword evidence="7 9" id="KW-1133">Transmembrane helix</keyword>
<evidence type="ECO:0000256" key="8">
    <source>
        <dbReference type="ARBA" id="ARBA00023136"/>
    </source>
</evidence>
<keyword evidence="5 9" id="KW-1003">Cell membrane</keyword>
<dbReference type="Pfam" id="PF11812">
    <property type="entry name" value="DUF3333"/>
    <property type="match status" value="1"/>
</dbReference>
<dbReference type="InterPro" id="IPR005672">
    <property type="entry name" value="Phosphate_PstA"/>
</dbReference>
<comment type="subcellular location">
    <subcellularLocation>
        <location evidence="9">Cell inner membrane</location>
        <topology evidence="9">Multi-pass membrane protein</topology>
    </subcellularLocation>
    <subcellularLocation>
        <location evidence="1">Cell membrane</location>
        <topology evidence="1">Multi-pass membrane protein</topology>
    </subcellularLocation>
</comment>
<name>A0A0P0P338_9CAUL</name>
<accession>A0A0P0P338</accession>
<dbReference type="GO" id="GO:0035435">
    <property type="term" value="P:phosphate ion transmembrane transport"/>
    <property type="evidence" value="ECO:0007669"/>
    <property type="project" value="InterPro"/>
</dbReference>
<gene>
    <name evidence="11" type="ORF">AQ619_15855</name>
</gene>
<dbReference type="eggNOG" id="COG0581">
    <property type="taxonomic scope" value="Bacteria"/>
</dbReference>
<evidence type="ECO:0000256" key="1">
    <source>
        <dbReference type="ARBA" id="ARBA00004651"/>
    </source>
</evidence>
<feature type="transmembrane region" description="Helical" evidence="9">
    <location>
        <begin position="404"/>
        <end position="424"/>
    </location>
</feature>
<keyword evidence="12" id="KW-1185">Reference proteome</keyword>
<feature type="transmembrane region" description="Helical" evidence="9">
    <location>
        <begin position="335"/>
        <end position="356"/>
    </location>
</feature>
<dbReference type="PANTHER" id="PTHR43470:SF5">
    <property type="entry name" value="PHOSPHATE TRANSPORT SYSTEM PERMEASE PROTEIN PSTA"/>
    <property type="match status" value="1"/>
</dbReference>
<protein>
    <recommendedName>
        <fullName evidence="3 9">Phosphate transport system permease protein PstA</fullName>
    </recommendedName>
</protein>